<dbReference type="AlphaFoldDB" id="A0A5D2WPF4"/>
<reference evidence="1 2" key="1">
    <citation type="submission" date="2019-07" db="EMBL/GenBank/DDBJ databases">
        <title>WGS assembly of Gossypium mustelinum.</title>
        <authorList>
            <person name="Chen Z.J."/>
            <person name="Sreedasyam A."/>
            <person name="Ando A."/>
            <person name="Song Q."/>
            <person name="De L."/>
            <person name="Hulse-Kemp A."/>
            <person name="Ding M."/>
            <person name="Ye W."/>
            <person name="Kirkbride R."/>
            <person name="Jenkins J."/>
            <person name="Plott C."/>
            <person name="Lovell J."/>
            <person name="Lin Y.-M."/>
            <person name="Vaughn R."/>
            <person name="Liu B."/>
            <person name="Li W."/>
            <person name="Simpson S."/>
            <person name="Scheffler B."/>
            <person name="Saski C."/>
            <person name="Grover C."/>
            <person name="Hu G."/>
            <person name="Conover J."/>
            <person name="Carlson J."/>
            <person name="Shu S."/>
            <person name="Boston L."/>
            <person name="Williams M."/>
            <person name="Peterson D."/>
            <person name="Mcgee K."/>
            <person name="Jones D."/>
            <person name="Wendel J."/>
            <person name="Stelly D."/>
            <person name="Grimwood J."/>
            <person name="Schmutz J."/>
        </authorList>
    </citation>
    <scope>NUCLEOTIDE SEQUENCE [LARGE SCALE GENOMIC DNA]</scope>
    <source>
        <strain evidence="1">1408120.09</strain>
    </source>
</reference>
<dbReference type="Proteomes" id="UP000323597">
    <property type="component" value="Chromosome A12"/>
</dbReference>
<proteinExistence type="predicted"/>
<organism evidence="1 2">
    <name type="scientific">Gossypium mustelinum</name>
    <name type="common">Cotton</name>
    <name type="synonym">Gossypium caicoense</name>
    <dbReference type="NCBI Taxonomy" id="34275"/>
    <lineage>
        <taxon>Eukaryota</taxon>
        <taxon>Viridiplantae</taxon>
        <taxon>Streptophyta</taxon>
        <taxon>Embryophyta</taxon>
        <taxon>Tracheophyta</taxon>
        <taxon>Spermatophyta</taxon>
        <taxon>Magnoliopsida</taxon>
        <taxon>eudicotyledons</taxon>
        <taxon>Gunneridae</taxon>
        <taxon>Pentapetalae</taxon>
        <taxon>rosids</taxon>
        <taxon>malvids</taxon>
        <taxon>Malvales</taxon>
        <taxon>Malvaceae</taxon>
        <taxon>Malvoideae</taxon>
        <taxon>Gossypium</taxon>
    </lineage>
</organism>
<keyword evidence="2" id="KW-1185">Reference proteome</keyword>
<dbReference type="EMBL" id="CM017647">
    <property type="protein sequence ID" value="TYJ03635.1"/>
    <property type="molecule type" value="Genomic_DNA"/>
</dbReference>
<name>A0A5D2WPF4_GOSMU</name>
<evidence type="ECO:0000313" key="1">
    <source>
        <dbReference type="EMBL" id="TYJ03635.1"/>
    </source>
</evidence>
<accession>A0A5D2WPF4</accession>
<sequence>MRRVKESMSGANRQETKPSVVEWNINDLQHLATVCWIKFVTIGSALLFSAFRLSI</sequence>
<protein>
    <submittedName>
        <fullName evidence="1">Uncharacterized protein</fullName>
    </submittedName>
</protein>
<evidence type="ECO:0000313" key="2">
    <source>
        <dbReference type="Proteomes" id="UP000323597"/>
    </source>
</evidence>
<gene>
    <name evidence="1" type="ORF">E1A91_A12G041300v1</name>
</gene>